<comment type="caution">
    <text evidence="2">The sequence shown here is derived from an EMBL/GenBank/DDBJ whole genome shotgun (WGS) entry which is preliminary data.</text>
</comment>
<dbReference type="AlphaFoldDB" id="A0A1Q3DYV7"/>
<evidence type="ECO:0000256" key="1">
    <source>
        <dbReference type="SAM" id="MobiDB-lite"/>
    </source>
</evidence>
<feature type="compositionally biased region" description="Basic and acidic residues" evidence="1">
    <location>
        <begin position="59"/>
        <end position="80"/>
    </location>
</feature>
<reference evidence="2 3" key="2">
    <citation type="submission" date="2017-02" db="EMBL/GenBank/DDBJ databases">
        <title>A genome survey and senescence transcriptome analysis in Lentinula edodes.</title>
        <authorList>
            <person name="Sakamoto Y."/>
            <person name="Nakade K."/>
            <person name="Sato S."/>
            <person name="Yoshida Y."/>
            <person name="Miyazaki K."/>
            <person name="Natsume S."/>
            <person name="Konno N."/>
        </authorList>
    </citation>
    <scope>NUCLEOTIDE SEQUENCE [LARGE SCALE GENOMIC DNA]</scope>
    <source>
        <strain evidence="2 3">NBRC 111202</strain>
    </source>
</reference>
<keyword evidence="3" id="KW-1185">Reference proteome</keyword>
<accession>A0A1Q3DYV7</accession>
<organism evidence="2 3">
    <name type="scientific">Lentinula edodes</name>
    <name type="common">Shiitake mushroom</name>
    <name type="synonym">Lentinus edodes</name>
    <dbReference type="NCBI Taxonomy" id="5353"/>
    <lineage>
        <taxon>Eukaryota</taxon>
        <taxon>Fungi</taxon>
        <taxon>Dikarya</taxon>
        <taxon>Basidiomycota</taxon>
        <taxon>Agaricomycotina</taxon>
        <taxon>Agaricomycetes</taxon>
        <taxon>Agaricomycetidae</taxon>
        <taxon>Agaricales</taxon>
        <taxon>Marasmiineae</taxon>
        <taxon>Omphalotaceae</taxon>
        <taxon>Lentinula</taxon>
    </lineage>
</organism>
<dbReference type="Proteomes" id="UP000188533">
    <property type="component" value="Unassembled WGS sequence"/>
</dbReference>
<dbReference type="STRING" id="5353.A0A1Q3DYV7"/>
<evidence type="ECO:0000313" key="2">
    <source>
        <dbReference type="EMBL" id="GAW00101.1"/>
    </source>
</evidence>
<protein>
    <submittedName>
        <fullName evidence="2">Uncharacterized protein</fullName>
    </submittedName>
</protein>
<proteinExistence type="predicted"/>
<gene>
    <name evidence="2" type="ORF">LENED_001594</name>
</gene>
<evidence type="ECO:0000313" key="3">
    <source>
        <dbReference type="Proteomes" id="UP000188533"/>
    </source>
</evidence>
<feature type="region of interest" description="Disordered" evidence="1">
    <location>
        <begin position="16"/>
        <end position="94"/>
    </location>
</feature>
<dbReference type="EMBL" id="BDGU01000024">
    <property type="protein sequence ID" value="GAW00101.1"/>
    <property type="molecule type" value="Genomic_DNA"/>
</dbReference>
<reference evidence="2 3" key="1">
    <citation type="submission" date="2016-08" db="EMBL/GenBank/DDBJ databases">
        <authorList>
            <consortium name="Lentinula edodes genome sequencing consortium"/>
            <person name="Sakamoto Y."/>
            <person name="Nakade K."/>
            <person name="Sato S."/>
            <person name="Yoshida Y."/>
            <person name="Miyazaki K."/>
            <person name="Natsume S."/>
            <person name="Konno N."/>
        </authorList>
    </citation>
    <scope>NUCLEOTIDE SEQUENCE [LARGE SCALE GENOMIC DNA]</scope>
    <source>
        <strain evidence="2 3">NBRC 111202</strain>
    </source>
</reference>
<sequence>MGDLEKLQRVWRNRSYSHLSFSKPVMPHKRAKRSVREQQRSQNQEPIPKSLARALNAAKVREEWRKRKTEDREEEKTGADRKKRKLNGKEQSKISKILPGESLQHYNKRVENDMRPLVKNAVHLSKIAVRDARRQELTAKAAKKAPKLKPDVRDHLDEPANELTSKVSSRPTEFETLSTSVPRRLNDIAQSPPELSRLPRGVSTMKVANAKVDRRDGVVSLAQKAMMEEEREKAIARIFNPNCLRHFVLCLAMHNTRI</sequence>
<name>A0A1Q3DYV7_LENED</name>